<dbReference type="EMBL" id="BNAY01000016">
    <property type="protein sequence ID" value="GHH37845.1"/>
    <property type="molecule type" value="Genomic_DNA"/>
</dbReference>
<organism evidence="1 2">
    <name type="scientific">Amycolatopsis oliviviridis</name>
    <dbReference type="NCBI Taxonomy" id="1471590"/>
    <lineage>
        <taxon>Bacteria</taxon>
        <taxon>Bacillati</taxon>
        <taxon>Actinomycetota</taxon>
        <taxon>Actinomycetes</taxon>
        <taxon>Pseudonocardiales</taxon>
        <taxon>Pseudonocardiaceae</taxon>
        <taxon>Amycolatopsis</taxon>
    </lineage>
</organism>
<dbReference type="Gene3D" id="2.60.120.260">
    <property type="entry name" value="Galactose-binding domain-like"/>
    <property type="match status" value="1"/>
</dbReference>
<proteinExistence type="predicted"/>
<sequence>MGKIRKSTRTRGRLLATAAILALLAPLGIGTAQAGLMSYQDGYEFNPSAKWSIAGSHSSGGGFNINIPSSARTGNNSGWLGVQPGGWAYQQIEIPTGSVSGRPDTECAAAIWIKPMVIRQEVAIEIWDRNGNQLYRRLSEHAGSENYQQIYTDRWTLGSRTSVFVRIVDYGTTGQGGTIRLDDLVFQCYFIG</sequence>
<gene>
    <name evidence="1" type="ORF">GCM10017790_82840</name>
</gene>
<reference evidence="2" key="1">
    <citation type="journal article" date="2019" name="Int. J. Syst. Evol. Microbiol.">
        <title>The Global Catalogue of Microorganisms (GCM) 10K type strain sequencing project: providing services to taxonomists for standard genome sequencing and annotation.</title>
        <authorList>
            <consortium name="The Broad Institute Genomics Platform"/>
            <consortium name="The Broad Institute Genome Sequencing Center for Infectious Disease"/>
            <person name="Wu L."/>
            <person name="Ma J."/>
        </authorList>
    </citation>
    <scope>NUCLEOTIDE SEQUENCE [LARGE SCALE GENOMIC DNA]</scope>
    <source>
        <strain evidence="2">CGMCC 4.7683</strain>
    </source>
</reference>
<comment type="caution">
    <text evidence="1">The sequence shown here is derived from an EMBL/GenBank/DDBJ whole genome shotgun (WGS) entry which is preliminary data.</text>
</comment>
<keyword evidence="2" id="KW-1185">Reference proteome</keyword>
<name>A0ABQ3MDD6_9PSEU</name>
<protein>
    <submittedName>
        <fullName evidence="1">Uncharacterized protein</fullName>
    </submittedName>
</protein>
<evidence type="ECO:0000313" key="1">
    <source>
        <dbReference type="EMBL" id="GHH37845.1"/>
    </source>
</evidence>
<accession>A0ABQ3MDD6</accession>
<dbReference type="Proteomes" id="UP000635387">
    <property type="component" value="Unassembled WGS sequence"/>
</dbReference>
<evidence type="ECO:0000313" key="2">
    <source>
        <dbReference type="Proteomes" id="UP000635387"/>
    </source>
</evidence>